<dbReference type="PANTHER" id="PTHR32097">
    <property type="entry name" value="CAMP-BINDING PROTEIN 1-RELATED"/>
    <property type="match status" value="1"/>
</dbReference>
<protein>
    <submittedName>
        <fullName evidence="4">Tellurium resistance protein TerZ</fullName>
    </submittedName>
</protein>
<reference evidence="4 5" key="1">
    <citation type="submission" date="2019-06" db="EMBL/GenBank/DDBJ databases">
        <title>Complete genome sequence of Helicobacter suis SNTW101c.</title>
        <authorList>
            <person name="Rimbara E."/>
            <person name="Suzuki M."/>
            <person name="Matsui H."/>
            <person name="Nakamura M."/>
            <person name="Mori S."/>
            <person name="Shibayama K."/>
        </authorList>
    </citation>
    <scope>NUCLEOTIDE SEQUENCE [LARGE SCALE GENOMIC DNA]</scope>
    <source>
        <strain evidence="4 5">SNTW101c</strain>
    </source>
</reference>
<dbReference type="InterPro" id="IPR051324">
    <property type="entry name" value="Stress/Tellurium_Resist"/>
</dbReference>
<evidence type="ECO:0000259" key="2">
    <source>
        <dbReference type="Pfam" id="PF02342"/>
    </source>
</evidence>
<evidence type="ECO:0000256" key="1">
    <source>
        <dbReference type="ARBA" id="ARBA00022686"/>
    </source>
</evidence>
<accession>A0A6J4CXR8</accession>
<dbReference type="Proteomes" id="UP000509742">
    <property type="component" value="Chromosome"/>
</dbReference>
<dbReference type="GO" id="GO:0046690">
    <property type="term" value="P:response to tellurium ion"/>
    <property type="evidence" value="ECO:0007669"/>
    <property type="project" value="UniProtKB-KW"/>
</dbReference>
<reference evidence="3 6" key="2">
    <citation type="submission" date="2020-04" db="EMBL/GenBank/DDBJ databases">
        <title>Genomic analysis of gastric non-Helicobacter pylori Helicobacters isolated in Japan.</title>
        <authorList>
            <person name="Suzuki M."/>
            <person name="Rimbara E."/>
        </authorList>
    </citation>
    <scope>NUCLEOTIDE SEQUENCE [LARGE SCALE GENOMIC DNA]</scope>
    <source>
        <strain evidence="3 6">NHP19-0020</strain>
    </source>
</reference>
<organism evidence="4 5">
    <name type="scientific">Helicobacter suis</name>
    <dbReference type="NCBI Taxonomy" id="104628"/>
    <lineage>
        <taxon>Bacteria</taxon>
        <taxon>Pseudomonadati</taxon>
        <taxon>Campylobacterota</taxon>
        <taxon>Epsilonproteobacteria</taxon>
        <taxon>Campylobacterales</taxon>
        <taxon>Helicobacteraceae</taxon>
        <taxon>Helicobacter</taxon>
    </lineage>
</organism>
<dbReference type="CDD" id="cd06974">
    <property type="entry name" value="TerD_like"/>
    <property type="match status" value="1"/>
</dbReference>
<keyword evidence="1" id="KW-0778">Tellurium resistance</keyword>
<dbReference type="EMBL" id="AP019774">
    <property type="protein sequence ID" value="BCD69503.1"/>
    <property type="molecule type" value="Genomic_DNA"/>
</dbReference>
<dbReference type="Pfam" id="PF02342">
    <property type="entry name" value="TerD"/>
    <property type="match status" value="1"/>
</dbReference>
<gene>
    <name evidence="3" type="ORF">NHP190020_03670</name>
    <name evidence="4" type="ORF">SNTW_01480</name>
</gene>
<dbReference type="GeneID" id="56928003"/>
<evidence type="ECO:0000313" key="4">
    <source>
        <dbReference type="EMBL" id="BCD69503.1"/>
    </source>
</evidence>
<name>A0A6J4CXR8_9HELI</name>
<dbReference type="PANTHER" id="PTHR32097:SF17">
    <property type="entry name" value="CAMP-BINDING PROTEIN 1-RELATED"/>
    <property type="match status" value="1"/>
</dbReference>
<dbReference type="Gene3D" id="2.60.60.30">
    <property type="entry name" value="sav2460 like domains"/>
    <property type="match status" value="1"/>
</dbReference>
<keyword evidence="6" id="KW-1185">Reference proteome</keyword>
<evidence type="ECO:0000313" key="5">
    <source>
        <dbReference type="Proteomes" id="UP000317935"/>
    </source>
</evidence>
<dbReference type="AlphaFoldDB" id="A0A6J4CXR8"/>
<dbReference type="RefSeq" id="WP_006563914.1">
    <property type="nucleotide sequence ID" value="NZ_AP019774.1"/>
</dbReference>
<feature type="domain" description="TerD" evidence="2">
    <location>
        <begin position="2"/>
        <end position="193"/>
    </location>
</feature>
<dbReference type="EMBL" id="AP023036">
    <property type="protein sequence ID" value="BCD45328.1"/>
    <property type="molecule type" value="Genomic_DNA"/>
</dbReference>
<dbReference type="Proteomes" id="UP000317935">
    <property type="component" value="Chromosome"/>
</dbReference>
<dbReference type="OrthoDB" id="5321109at2"/>
<evidence type="ECO:0000313" key="6">
    <source>
        <dbReference type="Proteomes" id="UP000509742"/>
    </source>
</evidence>
<dbReference type="InterPro" id="IPR003325">
    <property type="entry name" value="TerD"/>
</dbReference>
<evidence type="ECO:0000313" key="3">
    <source>
        <dbReference type="EMBL" id="BCD45328.1"/>
    </source>
</evidence>
<sequence length="200" mass="21819">MVSLVKGQKISLKKEDGNALKSFCVGANWGAISKKGFFGNTKTEAVDLDLSVGLFDQNKRLVDCVYFGKKASSGIKHSGDDRTGDVGGDDGLDNEIISLALDSLDPAIEQLVFVLNSYTHIDFDKIPFASIRLYEGTPEKVQNIFASYNVAKDVAFAGKEAMILGKLYKHNGEWKFSAIGEPTADSKLETLLKESVPKYL</sequence>
<proteinExistence type="predicted"/>